<reference evidence="1" key="1">
    <citation type="submission" date="2014-09" db="EMBL/GenBank/DDBJ databases">
        <authorList>
            <person name="Magalhaes I.L.F."/>
            <person name="Oliveira U."/>
            <person name="Santos F.R."/>
            <person name="Vidigal T.H.D.A."/>
            <person name="Brescovit A.D."/>
            <person name="Santos A.J."/>
        </authorList>
    </citation>
    <scope>NUCLEOTIDE SEQUENCE</scope>
    <source>
        <tissue evidence="1">Shoot tissue taken approximately 20 cm above the soil surface</tissue>
    </source>
</reference>
<evidence type="ECO:0000313" key="1">
    <source>
        <dbReference type="EMBL" id="JAD97099.1"/>
    </source>
</evidence>
<dbReference type="EMBL" id="GBRH01200796">
    <property type="protein sequence ID" value="JAD97099.1"/>
    <property type="molecule type" value="Transcribed_RNA"/>
</dbReference>
<name>A0A0A9E8R3_ARUDO</name>
<accession>A0A0A9E8R3</accession>
<proteinExistence type="predicted"/>
<dbReference type="AlphaFoldDB" id="A0A0A9E8R3"/>
<reference evidence="1" key="2">
    <citation type="journal article" date="2015" name="Data Brief">
        <title>Shoot transcriptome of the giant reed, Arundo donax.</title>
        <authorList>
            <person name="Barrero R.A."/>
            <person name="Guerrero F.D."/>
            <person name="Moolhuijzen P."/>
            <person name="Goolsby J.A."/>
            <person name="Tidwell J."/>
            <person name="Bellgard S.E."/>
            <person name="Bellgard M.I."/>
        </authorList>
    </citation>
    <scope>NUCLEOTIDE SEQUENCE</scope>
    <source>
        <tissue evidence="1">Shoot tissue taken approximately 20 cm above the soil surface</tissue>
    </source>
</reference>
<organism evidence="1">
    <name type="scientific">Arundo donax</name>
    <name type="common">Giant reed</name>
    <name type="synonym">Donax arundinaceus</name>
    <dbReference type="NCBI Taxonomy" id="35708"/>
    <lineage>
        <taxon>Eukaryota</taxon>
        <taxon>Viridiplantae</taxon>
        <taxon>Streptophyta</taxon>
        <taxon>Embryophyta</taxon>
        <taxon>Tracheophyta</taxon>
        <taxon>Spermatophyta</taxon>
        <taxon>Magnoliopsida</taxon>
        <taxon>Liliopsida</taxon>
        <taxon>Poales</taxon>
        <taxon>Poaceae</taxon>
        <taxon>PACMAD clade</taxon>
        <taxon>Arundinoideae</taxon>
        <taxon>Arundineae</taxon>
        <taxon>Arundo</taxon>
    </lineage>
</organism>
<sequence length="50" mass="5943">MVIHGGRSNMQLHMHFQVFIDTDSKRVFFLLFLNRDNTIFAFKQLMQVLG</sequence>
<protein>
    <submittedName>
        <fullName evidence="1">Uncharacterized protein</fullName>
    </submittedName>
</protein>